<dbReference type="PANTHER" id="PTHR35897">
    <property type="entry name" value="METHYLTRANSFERASE AUSD"/>
    <property type="match status" value="1"/>
</dbReference>
<organism evidence="5 6">
    <name type="scientific">Cercophora scortea</name>
    <dbReference type="NCBI Taxonomy" id="314031"/>
    <lineage>
        <taxon>Eukaryota</taxon>
        <taxon>Fungi</taxon>
        <taxon>Dikarya</taxon>
        <taxon>Ascomycota</taxon>
        <taxon>Pezizomycotina</taxon>
        <taxon>Sordariomycetes</taxon>
        <taxon>Sordariomycetidae</taxon>
        <taxon>Sordariales</taxon>
        <taxon>Lasiosphaeriaceae</taxon>
        <taxon>Cercophora</taxon>
    </lineage>
</organism>
<dbReference type="InterPro" id="IPR029063">
    <property type="entry name" value="SAM-dependent_MTases_sf"/>
</dbReference>
<reference evidence="5" key="1">
    <citation type="journal article" date="2023" name="Mol. Phylogenet. Evol.">
        <title>Genome-scale phylogeny and comparative genomics of the fungal order Sordariales.</title>
        <authorList>
            <person name="Hensen N."/>
            <person name="Bonometti L."/>
            <person name="Westerberg I."/>
            <person name="Brannstrom I.O."/>
            <person name="Guillou S."/>
            <person name="Cros-Aarteil S."/>
            <person name="Calhoun S."/>
            <person name="Haridas S."/>
            <person name="Kuo A."/>
            <person name="Mondo S."/>
            <person name="Pangilinan J."/>
            <person name="Riley R."/>
            <person name="LaButti K."/>
            <person name="Andreopoulos B."/>
            <person name="Lipzen A."/>
            <person name="Chen C."/>
            <person name="Yan M."/>
            <person name="Daum C."/>
            <person name="Ng V."/>
            <person name="Clum A."/>
            <person name="Steindorff A."/>
            <person name="Ohm R.A."/>
            <person name="Martin F."/>
            <person name="Silar P."/>
            <person name="Natvig D.O."/>
            <person name="Lalanne C."/>
            <person name="Gautier V."/>
            <person name="Ament-Velasquez S.L."/>
            <person name="Kruys A."/>
            <person name="Hutchinson M.I."/>
            <person name="Powell A.J."/>
            <person name="Barry K."/>
            <person name="Miller A.N."/>
            <person name="Grigoriev I.V."/>
            <person name="Debuchy R."/>
            <person name="Gladieux P."/>
            <person name="Hiltunen Thoren M."/>
            <person name="Johannesson H."/>
        </authorList>
    </citation>
    <scope>NUCLEOTIDE SEQUENCE</scope>
    <source>
        <strain evidence="5">SMH4131-1</strain>
    </source>
</reference>
<gene>
    <name evidence="5" type="ORF">B0T19DRAFT_274575</name>
</gene>
<protein>
    <recommendedName>
        <fullName evidence="7">Methyltransferase domain-containing protein</fullName>
    </recommendedName>
</protein>
<evidence type="ECO:0000256" key="1">
    <source>
        <dbReference type="ARBA" id="ARBA00005179"/>
    </source>
</evidence>
<evidence type="ECO:0000313" key="6">
    <source>
        <dbReference type="Proteomes" id="UP001286456"/>
    </source>
</evidence>
<evidence type="ECO:0008006" key="7">
    <source>
        <dbReference type="Google" id="ProtNLM"/>
    </source>
</evidence>
<dbReference type="EMBL" id="JAUEPO010000006">
    <property type="protein sequence ID" value="KAK3319920.1"/>
    <property type="molecule type" value="Genomic_DNA"/>
</dbReference>
<evidence type="ECO:0000256" key="2">
    <source>
        <dbReference type="ARBA" id="ARBA00022679"/>
    </source>
</evidence>
<keyword evidence="2" id="KW-0808">Transferase</keyword>
<sequence length="283" mass="31920">MSTQVPLAIGSKDRNVAWYDPPLTSVEGPIRDLLENYSHVPADEVVSRVVEMRDKLWDVHPWPCVGQFRFTALSLRTQPSYPHILSRLQSSPTTERLLDVGCCLAPDLRKLAHDGAPSSCLVGLDTQAEFITLGYDFFNDRETFKGRFIHADILDTTNEEVKNLEGGFGVVLLGMVLHIWDLEGQIRACERVVQMLRPERGVMVVGQSVGSLVATEVVVREGGKGIYKHDVESFGRMWEEVGRRTGTKWEVRARLDEGLGIAQGRRGWDEPSTRRLFFEVERV</sequence>
<comment type="pathway">
    <text evidence="1">Secondary metabolite biosynthesis.</text>
</comment>
<keyword evidence="3" id="KW-0949">S-adenosyl-L-methionine</keyword>
<evidence type="ECO:0000256" key="3">
    <source>
        <dbReference type="ARBA" id="ARBA00022691"/>
    </source>
</evidence>
<proteinExistence type="inferred from homology"/>
<dbReference type="SUPFAM" id="SSF53335">
    <property type="entry name" value="S-adenosyl-L-methionine-dependent methyltransferases"/>
    <property type="match status" value="1"/>
</dbReference>
<dbReference type="Gene3D" id="3.40.50.150">
    <property type="entry name" value="Vaccinia Virus protein VP39"/>
    <property type="match status" value="1"/>
</dbReference>
<name>A0AAE0I7V8_9PEZI</name>
<comment type="similarity">
    <text evidence="4">Belongs to the class I-like SAM-binding methyltransferase superfamily.</text>
</comment>
<keyword evidence="6" id="KW-1185">Reference proteome</keyword>
<reference evidence="5" key="2">
    <citation type="submission" date="2023-06" db="EMBL/GenBank/DDBJ databases">
        <authorList>
            <consortium name="Lawrence Berkeley National Laboratory"/>
            <person name="Haridas S."/>
            <person name="Hensen N."/>
            <person name="Bonometti L."/>
            <person name="Westerberg I."/>
            <person name="Brannstrom I.O."/>
            <person name="Guillou S."/>
            <person name="Cros-Aarteil S."/>
            <person name="Calhoun S."/>
            <person name="Kuo A."/>
            <person name="Mondo S."/>
            <person name="Pangilinan J."/>
            <person name="Riley R."/>
            <person name="Labutti K."/>
            <person name="Andreopoulos B."/>
            <person name="Lipzen A."/>
            <person name="Chen C."/>
            <person name="Yanf M."/>
            <person name="Daum C."/>
            <person name="Ng V."/>
            <person name="Clum A."/>
            <person name="Steindorff A."/>
            <person name="Ohm R."/>
            <person name="Martin F."/>
            <person name="Silar P."/>
            <person name="Natvig D."/>
            <person name="Lalanne C."/>
            <person name="Gautier V."/>
            <person name="Ament-Velasquez S.L."/>
            <person name="Kruys A."/>
            <person name="Hutchinson M.I."/>
            <person name="Powell A.J."/>
            <person name="Barry K."/>
            <person name="Miller A.N."/>
            <person name="Grigoriev I.V."/>
            <person name="Debuchy R."/>
            <person name="Gladieux P."/>
            <person name="Thoren M.H."/>
            <person name="Johannesson H."/>
        </authorList>
    </citation>
    <scope>NUCLEOTIDE SEQUENCE</scope>
    <source>
        <strain evidence="5">SMH4131-1</strain>
    </source>
</reference>
<dbReference type="Proteomes" id="UP001286456">
    <property type="component" value="Unassembled WGS sequence"/>
</dbReference>
<dbReference type="AlphaFoldDB" id="A0AAE0I7V8"/>
<dbReference type="GO" id="GO:0016740">
    <property type="term" value="F:transferase activity"/>
    <property type="evidence" value="ECO:0007669"/>
    <property type="project" value="UniProtKB-KW"/>
</dbReference>
<dbReference type="InterPro" id="IPR051654">
    <property type="entry name" value="Meroterpenoid_MTases"/>
</dbReference>
<evidence type="ECO:0000313" key="5">
    <source>
        <dbReference type="EMBL" id="KAK3319920.1"/>
    </source>
</evidence>
<evidence type="ECO:0000256" key="4">
    <source>
        <dbReference type="ARBA" id="ARBA00038314"/>
    </source>
</evidence>
<accession>A0AAE0I7V8</accession>
<comment type="caution">
    <text evidence="5">The sequence shown here is derived from an EMBL/GenBank/DDBJ whole genome shotgun (WGS) entry which is preliminary data.</text>
</comment>
<dbReference type="PANTHER" id="PTHR35897:SF1">
    <property type="entry name" value="METHYLTRANSFERASE AUSD"/>
    <property type="match status" value="1"/>
</dbReference>